<dbReference type="EMBL" id="JAANYQ010000003">
    <property type="protein sequence ID" value="KAF4125090.1"/>
    <property type="molecule type" value="Genomic_DNA"/>
</dbReference>
<dbReference type="AlphaFoldDB" id="A0A9P5D6T3"/>
<dbReference type="RefSeq" id="XP_035323742.1">
    <property type="nucleotide sequence ID" value="XM_035465905.1"/>
</dbReference>
<feature type="compositionally biased region" description="Low complexity" evidence="1">
    <location>
        <begin position="817"/>
        <end position="826"/>
    </location>
</feature>
<organism evidence="2 3">
    <name type="scientific">Geosmithia morbida</name>
    <dbReference type="NCBI Taxonomy" id="1094350"/>
    <lineage>
        <taxon>Eukaryota</taxon>
        <taxon>Fungi</taxon>
        <taxon>Dikarya</taxon>
        <taxon>Ascomycota</taxon>
        <taxon>Pezizomycotina</taxon>
        <taxon>Sordariomycetes</taxon>
        <taxon>Hypocreomycetidae</taxon>
        <taxon>Hypocreales</taxon>
        <taxon>Bionectriaceae</taxon>
        <taxon>Geosmithia</taxon>
    </lineage>
</organism>
<feature type="compositionally biased region" description="Acidic residues" evidence="1">
    <location>
        <begin position="42"/>
        <end position="55"/>
    </location>
</feature>
<feature type="region of interest" description="Disordered" evidence="1">
    <location>
        <begin position="488"/>
        <end position="551"/>
    </location>
</feature>
<feature type="compositionally biased region" description="Polar residues" evidence="1">
    <location>
        <begin position="574"/>
        <end position="586"/>
    </location>
</feature>
<feature type="compositionally biased region" description="Acidic residues" evidence="1">
    <location>
        <begin position="99"/>
        <end position="125"/>
    </location>
</feature>
<feature type="compositionally biased region" description="Basic and acidic residues" evidence="1">
    <location>
        <begin position="790"/>
        <end position="806"/>
    </location>
</feature>
<sequence>MRDRLIKGPIARIKGRKSAVASKIRRRRWGIAKAYKRRMPTVEEDLPGDDDDGDNNDNCRRSGRDRRPVDFLGKIPWSEVLGFDVQNPLAASLYAEGVFDDGDGYESINSEEDEGEDEAEEEEEQAQSLPTPPESGHDTSDNEPHPWQSLLPTPGPAATEASQSSDRITTIPDSQGTEQSPLPVRTISRPQRQPTPEPPSVRVEYATGDASCMLSDDEQPVLFKRPKRKLQQLQQPSKQKPPQEKASGFAAISSRPQPSTAVAAYTTTAPLTTPTEAELPKKRGRPRKASTEKEPPASLPPDDGALRKKLKVSAEGHASKQMPKATFAPNAAAEGTKRKRGRLRKEPLPDPERCPAPVPSTQTLPDGPATIKSMTAVGSAEDEETGPLGEVTGHGQPTLGEIELGEPFDDQSTAAPLENEQPRLATDKADTLPVDASPRADTSLPVASPPGTPAPSSDDLLLDASTPSTSVPDEFTLEACLPDVFVPKKSAPDAPTSVSNDPVTVAEKPTPNEAAMDASAPHEPVPNVDAPATYTPAPNAPSEPAVDKSAPSIEAPDVVSVPEDEPVPYVPQFETATSEMSVTKTPTPVIPAPSPEYKSPSPSVVVERAPTPKVLTPKAATPVESMPVIALPNDPTPRECTPKVPSPRVLTPRAPRPKSPTPERPTPKTSAPTISAPSVPGKSTPRHTPDRVIQDSQETDSSPAKPQTPPKDSNITQRAEPPASSKEEGRRRLFKETPPAAAAAAQETASGSRAAAVAAPASRDGSRQRPAEKVVVAIPDGTEAATSLKKPAEKIRQQPTTHEHTGPRATSSPTPPLQGRQGQQPKLKLKLRPKPKPQSQLQPQAQPPPPQPRQQRHSPPTVVASGTAKPKHRDTTRLSSSSSRRRSILSLVPPTGPSSFSSSKKNRSKSYIDDDDDDDDDFLGRADDTVSVSKLFSSNTPQPPAAREKLRCSGDAQTTTEVSVAKDGGSGSSGSSSSRKRRRSEAAAAGPKKMCGVDGYKCGKDFCFTCL</sequence>
<feature type="region of interest" description="Disordered" evidence="1">
    <location>
        <begin position="99"/>
        <end position="470"/>
    </location>
</feature>
<dbReference type="Proteomes" id="UP000749293">
    <property type="component" value="Unassembled WGS sequence"/>
</dbReference>
<feature type="region of interest" description="Disordered" evidence="1">
    <location>
        <begin position="37"/>
        <end position="71"/>
    </location>
</feature>
<feature type="compositionally biased region" description="Basic and acidic residues" evidence="1">
    <location>
        <begin position="344"/>
        <end position="353"/>
    </location>
</feature>
<feature type="region of interest" description="Disordered" evidence="1">
    <location>
        <begin position="574"/>
        <end position="993"/>
    </location>
</feature>
<evidence type="ECO:0000313" key="3">
    <source>
        <dbReference type="Proteomes" id="UP000749293"/>
    </source>
</evidence>
<gene>
    <name evidence="2" type="ORF">GMORB2_3929</name>
</gene>
<feature type="compositionally biased region" description="Basic and acidic residues" evidence="1">
    <location>
        <begin position="725"/>
        <end position="735"/>
    </location>
</feature>
<comment type="caution">
    <text evidence="2">The sequence shown here is derived from an EMBL/GenBank/DDBJ whole genome shotgun (WGS) entry which is preliminary data.</text>
</comment>
<feature type="compositionally biased region" description="Low complexity" evidence="1">
    <location>
        <begin position="231"/>
        <end position="240"/>
    </location>
</feature>
<evidence type="ECO:0000256" key="1">
    <source>
        <dbReference type="SAM" id="MobiDB-lite"/>
    </source>
</evidence>
<feature type="compositionally biased region" description="Basic and acidic residues" evidence="1">
    <location>
        <begin position="57"/>
        <end position="69"/>
    </location>
</feature>
<feature type="compositionally biased region" description="Basic and acidic residues" evidence="1">
    <location>
        <begin position="135"/>
        <end position="144"/>
    </location>
</feature>
<accession>A0A9P5D6T3</accession>
<dbReference type="PRINTS" id="PR01217">
    <property type="entry name" value="PRICHEXTENSN"/>
</dbReference>
<feature type="compositionally biased region" description="Low complexity" evidence="1">
    <location>
        <begin position="260"/>
        <end position="277"/>
    </location>
</feature>
<feature type="compositionally biased region" description="Polar residues" evidence="1">
    <location>
        <begin position="930"/>
        <end position="940"/>
    </location>
</feature>
<feature type="compositionally biased region" description="Polar residues" evidence="1">
    <location>
        <begin position="667"/>
        <end position="676"/>
    </location>
</feature>
<keyword evidence="3" id="KW-1185">Reference proteome</keyword>
<dbReference type="OrthoDB" id="2420608at2759"/>
<name>A0A9P5D6T3_9HYPO</name>
<feature type="compositionally biased region" description="Low complexity" evidence="1">
    <location>
        <begin position="740"/>
        <end position="763"/>
    </location>
</feature>
<feature type="compositionally biased region" description="Polar residues" evidence="1">
    <location>
        <begin position="694"/>
        <end position="717"/>
    </location>
</feature>
<protein>
    <submittedName>
        <fullName evidence="2">Uncharacterized protein</fullName>
    </submittedName>
</protein>
<reference evidence="2" key="1">
    <citation type="submission" date="2020-03" db="EMBL/GenBank/DDBJ databases">
        <title>Site-based positive gene gene selection in Geosmithia morbida across the United States reveals a broad range of putative effectors and factors for local host and environmental adapation.</title>
        <authorList>
            <person name="Onufrak A."/>
            <person name="Murdoch R.W."/>
            <person name="Gazis R."/>
            <person name="Huff M."/>
            <person name="Staton M."/>
            <person name="Klingeman W."/>
            <person name="Hadziabdic D."/>
        </authorList>
    </citation>
    <scope>NUCLEOTIDE SEQUENCE</scope>
    <source>
        <strain evidence="2">1262</strain>
    </source>
</reference>
<feature type="compositionally biased region" description="Polar residues" evidence="1">
    <location>
        <begin position="160"/>
        <end position="180"/>
    </location>
</feature>
<proteinExistence type="predicted"/>
<dbReference type="GeneID" id="55970157"/>
<evidence type="ECO:0000313" key="2">
    <source>
        <dbReference type="EMBL" id="KAF4125090.1"/>
    </source>
</evidence>